<proteinExistence type="predicted"/>
<dbReference type="EMBL" id="AP018150">
    <property type="protein sequence ID" value="BBE09843.1"/>
    <property type="molecule type" value="Genomic_DNA"/>
</dbReference>
<dbReference type="GO" id="GO:0003677">
    <property type="term" value="F:DNA binding"/>
    <property type="evidence" value="ECO:0007669"/>
    <property type="project" value="InterPro"/>
</dbReference>
<protein>
    <submittedName>
        <fullName evidence="1">Transposase IS3/IS911 family protein</fullName>
    </submittedName>
</protein>
<evidence type="ECO:0000313" key="1">
    <source>
        <dbReference type="EMBL" id="BBE09843.1"/>
    </source>
</evidence>
<dbReference type="Pfam" id="PF01527">
    <property type="entry name" value="HTH_Tnp_1"/>
    <property type="match status" value="1"/>
</dbReference>
<dbReference type="InterPro" id="IPR009057">
    <property type="entry name" value="Homeodomain-like_sf"/>
</dbReference>
<dbReference type="PANTHER" id="PTHR33215:SF13">
    <property type="entry name" value="PROTEIN DISTAL ANTENNA"/>
    <property type="match status" value="1"/>
</dbReference>
<dbReference type="AlphaFoldDB" id="A0A2Z6EWL5"/>
<dbReference type="GO" id="GO:0006313">
    <property type="term" value="P:DNA transposition"/>
    <property type="evidence" value="ECO:0007669"/>
    <property type="project" value="InterPro"/>
</dbReference>
<dbReference type="RefSeq" id="WP_431311536.1">
    <property type="nucleotide sequence ID" value="NZ_AP018150.1"/>
</dbReference>
<organism evidence="1 2">
    <name type="scientific">Mycoavidus cysteinexigens</name>
    <dbReference type="NCBI Taxonomy" id="1553431"/>
    <lineage>
        <taxon>Bacteria</taxon>
        <taxon>Pseudomonadati</taxon>
        <taxon>Pseudomonadota</taxon>
        <taxon>Betaproteobacteria</taxon>
        <taxon>Burkholderiales</taxon>
        <taxon>Burkholderiaceae</taxon>
        <taxon>Mycoavidus</taxon>
    </lineage>
</organism>
<sequence length="102" mass="11500">MPYPAAFRQQMIELVQLGKSANELAQEFGCYAKTIKKWVTQASTTPAHTALSTTSLSTAEREELSRLRRQVRQLQMERDILAKATAWFAAKGEKMFTPSSSF</sequence>
<name>A0A2Z6EWL5_9BURK</name>
<dbReference type="Gene3D" id="1.10.10.60">
    <property type="entry name" value="Homeodomain-like"/>
    <property type="match status" value="1"/>
</dbReference>
<evidence type="ECO:0000313" key="2">
    <source>
        <dbReference type="Proteomes" id="UP000282597"/>
    </source>
</evidence>
<dbReference type="PANTHER" id="PTHR33215">
    <property type="entry name" value="PROTEIN DISTAL ANTENNA"/>
    <property type="match status" value="1"/>
</dbReference>
<dbReference type="GO" id="GO:0004803">
    <property type="term" value="F:transposase activity"/>
    <property type="evidence" value="ECO:0007669"/>
    <property type="project" value="InterPro"/>
</dbReference>
<dbReference type="SUPFAM" id="SSF46689">
    <property type="entry name" value="Homeodomain-like"/>
    <property type="match status" value="1"/>
</dbReference>
<dbReference type="InterPro" id="IPR051839">
    <property type="entry name" value="RD_transcriptional_regulator"/>
</dbReference>
<keyword evidence="2" id="KW-1185">Reference proteome</keyword>
<dbReference type="Proteomes" id="UP000282597">
    <property type="component" value="Chromosome"/>
</dbReference>
<reference evidence="1 2" key="1">
    <citation type="journal article" date="2018" name="Microbes Environ.">
        <title>Comparative Genomic Insights into Endofungal Lifestyles of Two Bacterial Endosymbionts, Mycoavidus cysteinexigens and Burkholderia rhizoxinica.</title>
        <authorList>
            <person name="Sharmin D."/>
            <person name="Guo Y."/>
            <person name="Nishizawa T."/>
            <person name="Ohshima S."/>
            <person name="Sato Y."/>
            <person name="Takashima Y."/>
            <person name="Narisawa K."/>
            <person name="Ohta H."/>
        </authorList>
    </citation>
    <scope>NUCLEOTIDE SEQUENCE [LARGE SCALE GENOMIC DNA]</scope>
    <source>
        <strain evidence="1 2">B1-EB</strain>
    </source>
</reference>
<accession>A0A2Z6EWL5</accession>
<dbReference type="KEGG" id="mcys:MCB1EB_1682"/>
<gene>
    <name evidence="1" type="ORF">MCB1EB_1682</name>
</gene>
<dbReference type="InterPro" id="IPR002514">
    <property type="entry name" value="Transposase_8"/>
</dbReference>